<organism evidence="3 4">
    <name type="scientific">Spirosoma pollinicola</name>
    <dbReference type="NCBI Taxonomy" id="2057025"/>
    <lineage>
        <taxon>Bacteria</taxon>
        <taxon>Pseudomonadati</taxon>
        <taxon>Bacteroidota</taxon>
        <taxon>Cytophagia</taxon>
        <taxon>Cytophagales</taxon>
        <taxon>Cytophagaceae</taxon>
        <taxon>Spirosoma</taxon>
    </lineage>
</organism>
<evidence type="ECO:0000259" key="2">
    <source>
        <dbReference type="PROSITE" id="PS50093"/>
    </source>
</evidence>
<keyword evidence="4" id="KW-1185">Reference proteome</keyword>
<dbReference type="InterPro" id="IPR036116">
    <property type="entry name" value="FN3_sf"/>
</dbReference>
<dbReference type="Gene3D" id="2.60.40.10">
    <property type="entry name" value="Immunoglobulins"/>
    <property type="match status" value="4"/>
</dbReference>
<protein>
    <recommendedName>
        <fullName evidence="2">PKD domain-containing protein</fullName>
    </recommendedName>
</protein>
<sequence length="962" mass="103711">MRFFYISGLLSLFLIAALLPNVSQATHVRAGEITTKLISKTSLTYKITFTAYFDEQKGKAAADQAENYTFCFGDGSTADVRRSSRVYINGRTSSVNSYTVIHTYPGPGTYTIGVTVPNRNADTKNLPPAANSDQIRFFVSTTIYVNAALLTNSTPVMLNPPLDSGRVGQKFCHNPAAFDADGDSLAYRLSVPKTSLTDNGCVGRDIPAYQDPTRFGSASETGGASTFSINPITGDLCWDAPGEVGQFNFAFIIEEWRNGVLIGEITRDMQIIVVDNKNQRPLIQPIPDLCVEAGTLINQPVTATDPDGNRVIISGFGGVFNVGQDGVALPAGELIQPAYARLVNGGITQNQPATATFTWQTGCNQIRVSPYEVVFKATDVPPKPTPALVSFQSFRIQIVGPSVKGLTARPTATANGRAILLSWTPYTCGTAGTTLAIYRKEGCDVVPPRPCVTGIPAGYTLIARVPLNTTTYTDTSALKRGVSYSYRLVAVYPDVNGGANGGVSLASDQACLVLPLLAPVITQVTVDSTQTTTGQITVRWTRPLGLTPGDLGGPYQYRLQRAEGLTGTTFVPIATINTVLAPNAADTVYIDRGSSTSALNTTANAYRYRLEFYYTDATSGQLTRLDVTDAASSVRLAVAPANRRVTLSWQANVPWSNDGKVHDVYRSRSGPNGPFNKICEVSVQAAPYSFTDDGSDTFTADGNTSRVLSADSSYCYRVMTRGQYTDAQLTKLGILTNYSQIICATPTDTTRPCPPVLSLDSLDCASLTPESLCDVSSFTNQLSWTPTTSPSCDANIASYKLYYGRYRSDTLGLLTSVAVPTTRFDHTSLTTVAGCYYVTAVSQRGLESAPSNTVCNEACPSLVLPNVFTPNGDGKNDVFAPLKCPRFVERIEFVVYNRWGAKLYEGSGPTLAWDGRSSDGAELPTGLYYYQATVHYALLDRNAPPQIIKSWVQIFRENTGSR</sequence>
<dbReference type="AlphaFoldDB" id="A0A2K8Z8L9"/>
<dbReference type="KEGG" id="spir:CWM47_32905"/>
<feature type="chain" id="PRO_5014920809" description="PKD domain-containing protein" evidence="1">
    <location>
        <begin position="26"/>
        <end position="962"/>
    </location>
</feature>
<proteinExistence type="predicted"/>
<name>A0A2K8Z8L9_9BACT</name>
<dbReference type="NCBIfam" id="TIGR04131">
    <property type="entry name" value="Bac_Flav_CTERM"/>
    <property type="match status" value="1"/>
</dbReference>
<keyword evidence="1" id="KW-0732">Signal</keyword>
<reference evidence="3 4" key="1">
    <citation type="submission" date="2017-11" db="EMBL/GenBank/DDBJ databases">
        <title>Taxonomic description and genome sequences of Spirosoma HA7 sp. nov., isolated from pollen microhabitat of Corylus avellana.</title>
        <authorList>
            <person name="Ambika Manirajan B."/>
            <person name="Suarez C."/>
            <person name="Ratering S."/>
            <person name="Geissler-Plaum R."/>
            <person name="Cardinale M."/>
            <person name="Sylvia S."/>
        </authorList>
    </citation>
    <scope>NUCLEOTIDE SEQUENCE [LARGE SCALE GENOMIC DNA]</scope>
    <source>
        <strain evidence="3 4">HA7</strain>
    </source>
</reference>
<evidence type="ECO:0000313" key="3">
    <source>
        <dbReference type="EMBL" id="AUD06223.1"/>
    </source>
</evidence>
<dbReference type="OrthoDB" id="1123245at2"/>
<gene>
    <name evidence="3" type="ORF">CWM47_32905</name>
</gene>
<dbReference type="SUPFAM" id="SSF49265">
    <property type="entry name" value="Fibronectin type III"/>
    <property type="match status" value="1"/>
</dbReference>
<dbReference type="EMBL" id="CP025096">
    <property type="protein sequence ID" value="AUD06223.1"/>
    <property type="molecule type" value="Genomic_DNA"/>
</dbReference>
<evidence type="ECO:0000313" key="4">
    <source>
        <dbReference type="Proteomes" id="UP000232883"/>
    </source>
</evidence>
<dbReference type="SUPFAM" id="SSF49299">
    <property type="entry name" value="PKD domain"/>
    <property type="match status" value="1"/>
</dbReference>
<dbReference type="InterPro" id="IPR013783">
    <property type="entry name" value="Ig-like_fold"/>
</dbReference>
<dbReference type="Proteomes" id="UP000232883">
    <property type="component" value="Chromosome"/>
</dbReference>
<feature type="domain" description="PKD" evidence="2">
    <location>
        <begin position="68"/>
        <end position="118"/>
    </location>
</feature>
<dbReference type="Pfam" id="PF13585">
    <property type="entry name" value="CHU_C"/>
    <property type="match status" value="1"/>
</dbReference>
<dbReference type="InterPro" id="IPR000601">
    <property type="entry name" value="PKD_dom"/>
</dbReference>
<accession>A0A2K8Z8L9</accession>
<dbReference type="InterPro" id="IPR026341">
    <property type="entry name" value="T9SS_type_B"/>
</dbReference>
<evidence type="ECO:0000256" key="1">
    <source>
        <dbReference type="SAM" id="SignalP"/>
    </source>
</evidence>
<feature type="signal peptide" evidence="1">
    <location>
        <begin position="1"/>
        <end position="25"/>
    </location>
</feature>
<dbReference type="PROSITE" id="PS50093">
    <property type="entry name" value="PKD"/>
    <property type="match status" value="1"/>
</dbReference>
<dbReference type="InterPro" id="IPR035986">
    <property type="entry name" value="PKD_dom_sf"/>
</dbReference>
<dbReference type="Pfam" id="PF00801">
    <property type="entry name" value="PKD"/>
    <property type="match status" value="1"/>
</dbReference>